<dbReference type="InterPro" id="IPR036873">
    <property type="entry name" value="Rhodanese-like_dom_sf"/>
</dbReference>
<gene>
    <name evidence="2" type="ORF">Q5716_07360</name>
</gene>
<dbReference type="PANTHER" id="PTHR43031:SF1">
    <property type="entry name" value="PYRIDINE NUCLEOTIDE-DISULPHIDE OXIDOREDUCTASE"/>
    <property type="match status" value="1"/>
</dbReference>
<dbReference type="EMBL" id="JAUQUB010000001">
    <property type="protein sequence ID" value="MDO7882045.1"/>
    <property type="molecule type" value="Genomic_DNA"/>
</dbReference>
<dbReference type="RefSeq" id="WP_305002431.1">
    <property type="nucleotide sequence ID" value="NZ_JAUQUB010000001.1"/>
</dbReference>
<dbReference type="SUPFAM" id="SSF52821">
    <property type="entry name" value="Rhodanese/Cell cycle control phosphatase"/>
    <property type="match status" value="1"/>
</dbReference>
<evidence type="ECO:0000313" key="3">
    <source>
        <dbReference type="Proteomes" id="UP001241072"/>
    </source>
</evidence>
<dbReference type="PROSITE" id="PS50206">
    <property type="entry name" value="RHODANESE_3"/>
    <property type="match status" value="1"/>
</dbReference>
<dbReference type="InterPro" id="IPR001763">
    <property type="entry name" value="Rhodanese-like_dom"/>
</dbReference>
<proteinExistence type="predicted"/>
<accession>A0ABT9BM18</accession>
<name>A0ABT9BM18_9MICO</name>
<keyword evidence="3" id="KW-1185">Reference proteome</keyword>
<feature type="domain" description="Rhodanese" evidence="1">
    <location>
        <begin position="16"/>
        <end position="102"/>
    </location>
</feature>
<dbReference type="SMART" id="SM00450">
    <property type="entry name" value="RHOD"/>
    <property type="match status" value="1"/>
</dbReference>
<organism evidence="2 3">
    <name type="scientific">Antiquaquibacter soli</name>
    <dbReference type="NCBI Taxonomy" id="3064523"/>
    <lineage>
        <taxon>Bacteria</taxon>
        <taxon>Bacillati</taxon>
        <taxon>Actinomycetota</taxon>
        <taxon>Actinomycetes</taxon>
        <taxon>Micrococcales</taxon>
        <taxon>Microbacteriaceae</taxon>
        <taxon>Antiquaquibacter</taxon>
    </lineage>
</organism>
<dbReference type="Proteomes" id="UP001241072">
    <property type="component" value="Unassembled WGS sequence"/>
</dbReference>
<dbReference type="CDD" id="cd00158">
    <property type="entry name" value="RHOD"/>
    <property type="match status" value="1"/>
</dbReference>
<dbReference type="InterPro" id="IPR050229">
    <property type="entry name" value="GlpE_sulfurtransferase"/>
</dbReference>
<reference evidence="2 3" key="1">
    <citation type="submission" date="2023-07" db="EMBL/GenBank/DDBJ databases">
        <title>Protaetiibacter sp. nov WY-16 isolated from soil.</title>
        <authorList>
            <person name="Liu B."/>
            <person name="Wan Y."/>
        </authorList>
    </citation>
    <scope>NUCLEOTIDE SEQUENCE [LARGE SCALE GENOMIC DNA]</scope>
    <source>
        <strain evidence="2 3">WY-16</strain>
    </source>
</reference>
<dbReference type="Gene3D" id="3.40.250.10">
    <property type="entry name" value="Rhodanese-like domain"/>
    <property type="match status" value="1"/>
</dbReference>
<evidence type="ECO:0000259" key="1">
    <source>
        <dbReference type="PROSITE" id="PS50206"/>
    </source>
</evidence>
<protein>
    <submittedName>
        <fullName evidence="2">Rhodanese-like domain-containing protein</fullName>
    </submittedName>
</protein>
<sequence length="106" mass="11028">MDDLPEIDVDAAIAAVEKGAVLVDVREQHEWDSGHAPSAILLPLSEIGNRLDDVPEGEILVICHSGMRSARVTAALLELGHEAVNVAGGMVAWQAAGGPVVTADAR</sequence>
<dbReference type="PANTHER" id="PTHR43031">
    <property type="entry name" value="FAD-DEPENDENT OXIDOREDUCTASE"/>
    <property type="match status" value="1"/>
</dbReference>
<dbReference type="Pfam" id="PF00581">
    <property type="entry name" value="Rhodanese"/>
    <property type="match status" value="1"/>
</dbReference>
<evidence type="ECO:0000313" key="2">
    <source>
        <dbReference type="EMBL" id="MDO7882045.1"/>
    </source>
</evidence>
<comment type="caution">
    <text evidence="2">The sequence shown here is derived from an EMBL/GenBank/DDBJ whole genome shotgun (WGS) entry which is preliminary data.</text>
</comment>